<dbReference type="InterPro" id="IPR006869">
    <property type="entry name" value="DUF547"/>
</dbReference>
<reference evidence="2" key="1">
    <citation type="submission" date="2020-08" db="EMBL/GenBank/DDBJ databases">
        <title>Pontibacter sp. SD6 16S ribosomal RNA gene Genome sequencing and assembly.</title>
        <authorList>
            <person name="Kang M."/>
        </authorList>
    </citation>
    <scope>NUCLEOTIDE SEQUENCE</scope>
    <source>
        <strain evidence="2">SD6</strain>
    </source>
</reference>
<sequence>MFRLLFLYVLLFGAVTTVDGSNKSTASYEMRQQGSFYTSVTNLLQKYVKDGQVKYKALQQDVPRLEQLAKQIAAYDLSKASGAEKKAFYINAYNVLVLRQVMEHYPLKSVIDVPGFFDKQKYKVAGEYLTLNELEKKKLLLPYKDARIHFALVCAAKSCPPLLDEAYTPELVEKQLEAQTRLALNNSTFMKVQPKQVQVSEIFKWYEADFLAEAPGILAYINKYRNKPIPKQNKVGYYTYNWALNESVE</sequence>
<dbReference type="Pfam" id="PF04784">
    <property type="entry name" value="DUF547"/>
    <property type="match status" value="1"/>
</dbReference>
<dbReference type="AlphaFoldDB" id="A0A923NBC6"/>
<name>A0A923NBC6_9BACT</name>
<comment type="caution">
    <text evidence="2">The sequence shown here is derived from an EMBL/GenBank/DDBJ whole genome shotgun (WGS) entry which is preliminary data.</text>
</comment>
<keyword evidence="3" id="KW-1185">Reference proteome</keyword>
<dbReference type="Proteomes" id="UP000603640">
    <property type="component" value="Unassembled WGS sequence"/>
</dbReference>
<organism evidence="2 3">
    <name type="scientific">Pontibacter cellulosilyticus</name>
    <dbReference type="NCBI Taxonomy" id="1720253"/>
    <lineage>
        <taxon>Bacteria</taxon>
        <taxon>Pseudomonadati</taxon>
        <taxon>Bacteroidota</taxon>
        <taxon>Cytophagia</taxon>
        <taxon>Cytophagales</taxon>
        <taxon>Hymenobacteraceae</taxon>
        <taxon>Pontibacter</taxon>
    </lineage>
</organism>
<dbReference type="EMBL" id="JACRVF010000005">
    <property type="protein sequence ID" value="MBC5994292.1"/>
    <property type="molecule type" value="Genomic_DNA"/>
</dbReference>
<feature type="domain" description="DUF547" evidence="1">
    <location>
        <begin position="78"/>
        <end position="181"/>
    </location>
</feature>
<protein>
    <submittedName>
        <fullName evidence="2">DUF547 domain-containing protein</fullName>
    </submittedName>
</protein>
<accession>A0A923NBC6</accession>
<proteinExistence type="predicted"/>
<gene>
    <name evidence="2" type="ORF">H8S84_15700</name>
</gene>
<dbReference type="PANTHER" id="PTHR46361">
    <property type="entry name" value="ELECTRON CARRIER/ PROTEIN DISULFIDE OXIDOREDUCTASE"/>
    <property type="match status" value="1"/>
</dbReference>
<dbReference type="PANTHER" id="PTHR46361:SF3">
    <property type="entry name" value="ELECTRON CARRIER_ PROTEIN DISULFIDE OXIDOREDUCTASE"/>
    <property type="match status" value="1"/>
</dbReference>
<evidence type="ECO:0000313" key="2">
    <source>
        <dbReference type="EMBL" id="MBC5994292.1"/>
    </source>
</evidence>
<dbReference type="RefSeq" id="WP_187068325.1">
    <property type="nucleotide sequence ID" value="NZ_JACRVF010000005.1"/>
</dbReference>
<evidence type="ECO:0000259" key="1">
    <source>
        <dbReference type="Pfam" id="PF04784"/>
    </source>
</evidence>
<evidence type="ECO:0000313" key="3">
    <source>
        <dbReference type="Proteomes" id="UP000603640"/>
    </source>
</evidence>